<evidence type="ECO:0000313" key="1">
    <source>
        <dbReference type="EMBL" id="GAH88003.1"/>
    </source>
</evidence>
<comment type="caution">
    <text evidence="1">The sequence shown here is derived from an EMBL/GenBank/DDBJ whole genome shotgun (WGS) entry which is preliminary data.</text>
</comment>
<name>X1L1H1_9ZZZZ</name>
<protein>
    <submittedName>
        <fullName evidence="1">Uncharacterized protein</fullName>
    </submittedName>
</protein>
<dbReference type="GO" id="GO:0005525">
    <property type="term" value="F:GTP binding"/>
    <property type="evidence" value="ECO:0007669"/>
    <property type="project" value="InterPro"/>
</dbReference>
<dbReference type="AlphaFoldDB" id="X1L1H1"/>
<dbReference type="EMBL" id="BARU01038774">
    <property type="protein sequence ID" value="GAH88003.1"/>
    <property type="molecule type" value="Genomic_DNA"/>
</dbReference>
<reference evidence="1" key="1">
    <citation type="journal article" date="2014" name="Front. Microbiol.">
        <title>High frequency of phylogenetically diverse reductive dehalogenase-homologous genes in deep subseafloor sedimentary metagenomes.</title>
        <authorList>
            <person name="Kawai M."/>
            <person name="Futagami T."/>
            <person name="Toyoda A."/>
            <person name="Takaki Y."/>
            <person name="Nishi S."/>
            <person name="Hori S."/>
            <person name="Arai W."/>
            <person name="Tsubouchi T."/>
            <person name="Morono Y."/>
            <person name="Uchiyama I."/>
            <person name="Ito T."/>
            <person name="Fujiyama A."/>
            <person name="Inagaki F."/>
            <person name="Takami H."/>
        </authorList>
    </citation>
    <scope>NUCLEOTIDE SEQUENCE</scope>
    <source>
        <strain evidence="1">Expedition CK06-06</strain>
    </source>
</reference>
<proteinExistence type="predicted"/>
<feature type="non-terminal residue" evidence="1">
    <location>
        <position position="1"/>
    </location>
</feature>
<organism evidence="1">
    <name type="scientific">marine sediment metagenome</name>
    <dbReference type="NCBI Taxonomy" id="412755"/>
    <lineage>
        <taxon>unclassified sequences</taxon>
        <taxon>metagenomes</taxon>
        <taxon>ecological metagenomes</taxon>
    </lineage>
</organism>
<sequence>LKGYLIGNKNDLVKKRIVSERDAINLSYALDLEYLEISALTGHNVEIAFQKIARKLLFFNKIES</sequence>
<dbReference type="Pfam" id="PF00071">
    <property type="entry name" value="Ras"/>
    <property type="match status" value="1"/>
</dbReference>
<dbReference type="InterPro" id="IPR001806">
    <property type="entry name" value="Small_GTPase"/>
</dbReference>
<dbReference type="GO" id="GO:0003924">
    <property type="term" value="F:GTPase activity"/>
    <property type="evidence" value="ECO:0007669"/>
    <property type="project" value="InterPro"/>
</dbReference>
<dbReference type="SUPFAM" id="SSF52540">
    <property type="entry name" value="P-loop containing nucleoside triphosphate hydrolases"/>
    <property type="match status" value="1"/>
</dbReference>
<dbReference type="InterPro" id="IPR027417">
    <property type="entry name" value="P-loop_NTPase"/>
</dbReference>
<dbReference type="Gene3D" id="3.40.50.300">
    <property type="entry name" value="P-loop containing nucleotide triphosphate hydrolases"/>
    <property type="match status" value="1"/>
</dbReference>
<accession>X1L1H1</accession>
<gene>
    <name evidence="1" type="ORF">S03H2_60202</name>
</gene>